<dbReference type="Proteomes" id="UP000249134">
    <property type="component" value="Chromosome 1"/>
</dbReference>
<evidence type="ECO:0000259" key="10">
    <source>
        <dbReference type="PROSITE" id="PS51755"/>
    </source>
</evidence>
<dbReference type="Gene3D" id="6.10.250.690">
    <property type="match status" value="1"/>
</dbReference>
<keyword evidence="2 7" id="KW-0597">Phosphoprotein</keyword>
<dbReference type="SMART" id="SM00448">
    <property type="entry name" value="REC"/>
    <property type="match status" value="1"/>
</dbReference>
<dbReference type="RefSeq" id="WP_066143219.1">
    <property type="nucleotide sequence ID" value="NZ_CBCSGM010000002.1"/>
</dbReference>
<dbReference type="SUPFAM" id="SSF52172">
    <property type="entry name" value="CheY-like"/>
    <property type="match status" value="1"/>
</dbReference>
<dbReference type="GO" id="GO:0000156">
    <property type="term" value="F:phosphorelay response regulator activity"/>
    <property type="evidence" value="ECO:0007669"/>
    <property type="project" value="TreeGrafter"/>
</dbReference>
<evidence type="ECO:0000256" key="1">
    <source>
        <dbReference type="ARBA" id="ARBA00004496"/>
    </source>
</evidence>
<dbReference type="CDD" id="cd17574">
    <property type="entry name" value="REC_OmpR"/>
    <property type="match status" value="1"/>
</dbReference>
<dbReference type="InterPro" id="IPR016032">
    <property type="entry name" value="Sig_transdc_resp-reg_C-effctor"/>
</dbReference>
<dbReference type="GO" id="GO:0000976">
    <property type="term" value="F:transcription cis-regulatory region binding"/>
    <property type="evidence" value="ECO:0007669"/>
    <property type="project" value="TreeGrafter"/>
</dbReference>
<dbReference type="CDD" id="cd00383">
    <property type="entry name" value="trans_reg_C"/>
    <property type="match status" value="1"/>
</dbReference>
<dbReference type="InterPro" id="IPR011006">
    <property type="entry name" value="CheY-like_superfamily"/>
</dbReference>
<dbReference type="GO" id="GO:0032993">
    <property type="term" value="C:protein-DNA complex"/>
    <property type="evidence" value="ECO:0007669"/>
    <property type="project" value="TreeGrafter"/>
</dbReference>
<dbReference type="InterPro" id="IPR039420">
    <property type="entry name" value="WalR-like"/>
</dbReference>
<keyword evidence="3" id="KW-0902">Two-component regulatory system</keyword>
<keyword evidence="6" id="KW-0804">Transcription</keyword>
<feature type="domain" description="Response regulatory" evidence="9">
    <location>
        <begin position="2"/>
        <end position="116"/>
    </location>
</feature>
<sequence length="235" mass="27328">MKILVIEDNESVASMLEMFFVKEGIEGHFIMDGLEGYARAQEDKWDCLIIDWMLPGMDGVTICRKIRQENKSVPIIMLTAKDTESDQVLGLEMGADDYVTKPFSPLALMARIKAVTRRYNPQKENSDTIETTHFKINKNTREVMLDGYKITNLTPKEFDLLYHFIQHPKQVFSREQLLESVWGYQFYGDDRTVDVHIKRLRNKIGTTEQPFFQTVWGVGYKFEEITEPLSQGKEE</sequence>
<dbReference type="InterPro" id="IPR001867">
    <property type="entry name" value="OmpR/PhoB-type_DNA-bd"/>
</dbReference>
<dbReference type="PROSITE" id="PS51755">
    <property type="entry name" value="OMPR_PHOB"/>
    <property type="match status" value="1"/>
</dbReference>
<evidence type="ECO:0000256" key="2">
    <source>
        <dbReference type="ARBA" id="ARBA00022553"/>
    </source>
</evidence>
<keyword evidence="5 8" id="KW-0238">DNA-binding</keyword>
<dbReference type="SUPFAM" id="SSF46894">
    <property type="entry name" value="C-terminal effector domain of the bipartite response regulators"/>
    <property type="match status" value="1"/>
</dbReference>
<evidence type="ECO:0000256" key="3">
    <source>
        <dbReference type="ARBA" id="ARBA00023012"/>
    </source>
</evidence>
<evidence type="ECO:0000259" key="9">
    <source>
        <dbReference type="PROSITE" id="PS50110"/>
    </source>
</evidence>
<evidence type="ECO:0000256" key="5">
    <source>
        <dbReference type="ARBA" id="ARBA00023125"/>
    </source>
</evidence>
<dbReference type="SMART" id="SM00862">
    <property type="entry name" value="Trans_reg_C"/>
    <property type="match status" value="1"/>
</dbReference>
<dbReference type="AlphaFoldDB" id="A0A2X4W251"/>
<dbReference type="Pfam" id="PF00486">
    <property type="entry name" value="Trans_reg_C"/>
    <property type="match status" value="1"/>
</dbReference>
<evidence type="ECO:0000313" key="11">
    <source>
        <dbReference type="EMBL" id="SQI51690.1"/>
    </source>
</evidence>
<dbReference type="InterPro" id="IPR001789">
    <property type="entry name" value="Sig_transdc_resp-reg_receiver"/>
</dbReference>
<evidence type="ECO:0000256" key="4">
    <source>
        <dbReference type="ARBA" id="ARBA00023015"/>
    </source>
</evidence>
<feature type="modified residue" description="4-aspartylphosphate" evidence="7">
    <location>
        <position position="51"/>
    </location>
</feature>
<gene>
    <name evidence="11" type="primary">yclJ</name>
    <name evidence="11" type="ORF">NCTC4824_00383</name>
</gene>
<evidence type="ECO:0000256" key="7">
    <source>
        <dbReference type="PROSITE-ProRule" id="PRU00169"/>
    </source>
</evidence>
<dbReference type="PANTHER" id="PTHR48111">
    <property type="entry name" value="REGULATOR OF RPOS"/>
    <property type="match status" value="1"/>
</dbReference>
<evidence type="ECO:0000313" key="12">
    <source>
        <dbReference type="Proteomes" id="UP000249134"/>
    </source>
</evidence>
<protein>
    <submittedName>
        <fullName evidence="11">Sensory transduction protein YclJ</fullName>
    </submittedName>
</protein>
<accession>A0A2X4W251</accession>
<dbReference type="STRING" id="1348624.GCA_001591545_02817"/>
<dbReference type="Pfam" id="PF00072">
    <property type="entry name" value="Response_reg"/>
    <property type="match status" value="1"/>
</dbReference>
<feature type="DNA-binding region" description="OmpR/PhoB-type" evidence="8">
    <location>
        <begin position="126"/>
        <end position="224"/>
    </location>
</feature>
<dbReference type="Gene3D" id="1.10.10.10">
    <property type="entry name" value="Winged helix-like DNA-binding domain superfamily/Winged helix DNA-binding domain"/>
    <property type="match status" value="1"/>
</dbReference>
<evidence type="ECO:0000256" key="6">
    <source>
        <dbReference type="ARBA" id="ARBA00023163"/>
    </source>
</evidence>
<evidence type="ECO:0000256" key="8">
    <source>
        <dbReference type="PROSITE-ProRule" id="PRU01091"/>
    </source>
</evidence>
<dbReference type="PROSITE" id="PS50110">
    <property type="entry name" value="RESPONSE_REGULATORY"/>
    <property type="match status" value="1"/>
</dbReference>
<dbReference type="InterPro" id="IPR036388">
    <property type="entry name" value="WH-like_DNA-bd_sf"/>
</dbReference>
<dbReference type="GO" id="GO:0005829">
    <property type="term" value="C:cytosol"/>
    <property type="evidence" value="ECO:0007669"/>
    <property type="project" value="TreeGrafter"/>
</dbReference>
<keyword evidence="4" id="KW-0805">Transcription regulation</keyword>
<keyword evidence="12" id="KW-1185">Reference proteome</keyword>
<feature type="domain" description="OmpR/PhoB-type" evidence="10">
    <location>
        <begin position="126"/>
        <end position="224"/>
    </location>
</feature>
<reference evidence="11 12" key="1">
    <citation type="submission" date="2018-06" db="EMBL/GenBank/DDBJ databases">
        <authorList>
            <consortium name="Pathogen Informatics"/>
            <person name="Doyle S."/>
        </authorList>
    </citation>
    <scope>NUCLEOTIDE SEQUENCE [LARGE SCALE GENOMIC DNA]</scope>
    <source>
        <strain evidence="11 12">NCTC4824</strain>
    </source>
</reference>
<dbReference type="EMBL" id="LS483476">
    <property type="protein sequence ID" value="SQI51690.1"/>
    <property type="molecule type" value="Genomic_DNA"/>
</dbReference>
<dbReference type="GO" id="GO:0006355">
    <property type="term" value="P:regulation of DNA-templated transcription"/>
    <property type="evidence" value="ECO:0007669"/>
    <property type="project" value="InterPro"/>
</dbReference>
<dbReference type="KEGG" id="blen:NCTC4824_00383"/>
<dbReference type="FunFam" id="3.40.50.2300:FF:000001">
    <property type="entry name" value="DNA-binding response regulator PhoB"/>
    <property type="match status" value="1"/>
</dbReference>
<comment type="subcellular location">
    <subcellularLocation>
        <location evidence="1">Cytoplasm</location>
    </subcellularLocation>
</comment>
<dbReference type="FunFam" id="1.10.10.10:FF:000018">
    <property type="entry name" value="DNA-binding response regulator ResD"/>
    <property type="match status" value="1"/>
</dbReference>
<dbReference type="Gene3D" id="3.40.50.2300">
    <property type="match status" value="1"/>
</dbReference>
<organism evidence="11 12">
    <name type="scientific">Lederbergia lenta</name>
    <name type="common">Bacillus lentus</name>
    <dbReference type="NCBI Taxonomy" id="1467"/>
    <lineage>
        <taxon>Bacteria</taxon>
        <taxon>Bacillati</taxon>
        <taxon>Bacillota</taxon>
        <taxon>Bacilli</taxon>
        <taxon>Bacillales</taxon>
        <taxon>Bacillaceae</taxon>
        <taxon>Lederbergia</taxon>
    </lineage>
</organism>
<proteinExistence type="predicted"/>
<name>A0A2X4W251_LEDLE</name>
<dbReference type="PANTHER" id="PTHR48111:SF21">
    <property type="entry name" value="DNA-BINDING DUAL MASTER TRANSCRIPTIONAL REGULATOR RPAA"/>
    <property type="match status" value="1"/>
</dbReference>